<dbReference type="SMART" id="SM00651">
    <property type="entry name" value="Sm"/>
    <property type="match status" value="1"/>
</dbReference>
<reference evidence="3" key="1">
    <citation type="submission" date="2022-11" db="UniProtKB">
        <authorList>
            <consortium name="EnsemblMetazoa"/>
        </authorList>
    </citation>
    <scope>IDENTIFICATION</scope>
</reference>
<dbReference type="PROSITE" id="PS52002">
    <property type="entry name" value="SM"/>
    <property type="match status" value="1"/>
</dbReference>
<dbReference type="GO" id="GO:0071209">
    <property type="term" value="F:U7 snRNA binding"/>
    <property type="evidence" value="ECO:0007669"/>
    <property type="project" value="TreeGrafter"/>
</dbReference>
<dbReference type="AlphaFoldDB" id="A0A913XQR5"/>
<evidence type="ECO:0000256" key="1">
    <source>
        <dbReference type="SAM" id="MobiDB-lite"/>
    </source>
</evidence>
<dbReference type="InterPro" id="IPR052840">
    <property type="entry name" value="U7_snRNA_Sm-like"/>
</dbReference>
<proteinExistence type="predicted"/>
<organism evidence="3 4">
    <name type="scientific">Exaiptasia diaphana</name>
    <name type="common">Tropical sea anemone</name>
    <name type="synonym">Aiptasia pulchella</name>
    <dbReference type="NCBI Taxonomy" id="2652724"/>
    <lineage>
        <taxon>Eukaryota</taxon>
        <taxon>Metazoa</taxon>
        <taxon>Cnidaria</taxon>
        <taxon>Anthozoa</taxon>
        <taxon>Hexacorallia</taxon>
        <taxon>Actiniaria</taxon>
        <taxon>Aiptasiidae</taxon>
        <taxon>Exaiptasia</taxon>
    </lineage>
</organism>
<dbReference type="PANTHER" id="PTHR21196">
    <property type="entry name" value="U7 SNRNA-ASSOCIATED SM-LIKE PROTEIN LSM10"/>
    <property type="match status" value="1"/>
</dbReference>
<dbReference type="GO" id="GO:0016604">
    <property type="term" value="C:nuclear body"/>
    <property type="evidence" value="ECO:0007669"/>
    <property type="project" value="TreeGrafter"/>
</dbReference>
<name>A0A913XQR5_EXADI</name>
<dbReference type="GO" id="GO:0006398">
    <property type="term" value="P:mRNA 3'-end processing by stem-loop binding and cleavage"/>
    <property type="evidence" value="ECO:0007669"/>
    <property type="project" value="TreeGrafter"/>
</dbReference>
<dbReference type="GO" id="GO:0071208">
    <property type="term" value="F:histone pre-mRNA DCP binding"/>
    <property type="evidence" value="ECO:0007669"/>
    <property type="project" value="TreeGrafter"/>
</dbReference>
<dbReference type="GO" id="GO:0071254">
    <property type="term" value="C:cytoplasmic U snRNP body"/>
    <property type="evidence" value="ECO:0007669"/>
    <property type="project" value="TreeGrafter"/>
</dbReference>
<evidence type="ECO:0000259" key="2">
    <source>
        <dbReference type="PROSITE" id="PS52002"/>
    </source>
</evidence>
<dbReference type="OMA" id="IADGHMT"/>
<dbReference type="Pfam" id="PF01423">
    <property type="entry name" value="LSM"/>
    <property type="match status" value="1"/>
</dbReference>
<dbReference type="RefSeq" id="XP_020908208.1">
    <property type="nucleotide sequence ID" value="XM_021052549.2"/>
</dbReference>
<feature type="compositionally biased region" description="Basic residues" evidence="1">
    <location>
        <begin position="103"/>
        <end position="121"/>
    </location>
</feature>
<dbReference type="GeneID" id="110246229"/>
<protein>
    <recommendedName>
        <fullName evidence="2">Sm domain-containing protein</fullName>
    </recommendedName>
</protein>
<dbReference type="SUPFAM" id="SSF50182">
    <property type="entry name" value="Sm-like ribonucleoproteins"/>
    <property type="match status" value="1"/>
</dbReference>
<dbReference type="Gene3D" id="2.30.30.100">
    <property type="match status" value="1"/>
</dbReference>
<dbReference type="InterPro" id="IPR047575">
    <property type="entry name" value="Sm"/>
</dbReference>
<dbReference type="Proteomes" id="UP000887567">
    <property type="component" value="Unplaced"/>
</dbReference>
<dbReference type="CDD" id="cd01733">
    <property type="entry name" value="LSm10"/>
    <property type="match status" value="1"/>
</dbReference>
<evidence type="ECO:0000313" key="4">
    <source>
        <dbReference type="Proteomes" id="UP000887567"/>
    </source>
</evidence>
<feature type="region of interest" description="Disordered" evidence="1">
    <location>
        <begin position="96"/>
        <end position="121"/>
    </location>
</feature>
<evidence type="ECO:0000313" key="3">
    <source>
        <dbReference type="EnsemblMetazoa" id="XP_020908208.1"/>
    </source>
</evidence>
<dbReference type="InterPro" id="IPR001163">
    <property type="entry name" value="Sm_dom_euk/arc"/>
</dbReference>
<dbReference type="InterPro" id="IPR010920">
    <property type="entry name" value="LSM_dom_sf"/>
</dbReference>
<sequence length="121" mass="13973">MAAGKERAVIERSLVCLLTSLHGYKTTIELRNEDYIEGTIDHVDGFMNITISDAKFVTNSGEEFHYSKMVLVGEKIRYVHIPDEIDMRQAIEQKLTSIENSRNRKSERRKGGKRRQNMLKS</sequence>
<accession>A0A913XQR5</accession>
<dbReference type="EnsemblMetazoa" id="XM_021052549.2">
    <property type="protein sequence ID" value="XP_020908208.1"/>
    <property type="gene ID" value="LOC110246229"/>
</dbReference>
<dbReference type="PANTHER" id="PTHR21196:SF1">
    <property type="entry name" value="U7 SNRNA-ASSOCIATED SM-LIKE PROTEIN LSM10"/>
    <property type="match status" value="1"/>
</dbReference>
<dbReference type="KEGG" id="epa:110246229"/>
<feature type="domain" description="Sm" evidence="2">
    <location>
        <begin position="13"/>
        <end position="85"/>
    </location>
</feature>
<dbReference type="OrthoDB" id="10256176at2759"/>
<keyword evidence="4" id="KW-1185">Reference proteome</keyword>